<keyword evidence="1" id="KW-0479">Metal-binding</keyword>
<dbReference type="InterPro" id="IPR013087">
    <property type="entry name" value="Znf_C2H2_type"/>
</dbReference>
<reference evidence="4 5" key="1">
    <citation type="submission" date="2024-01" db="EMBL/GenBank/DDBJ databases">
        <title>A draft genome for a cacao thread blight-causing isolate of Paramarasmius palmivorus.</title>
        <authorList>
            <person name="Baruah I.K."/>
            <person name="Bukari Y."/>
            <person name="Amoako-Attah I."/>
            <person name="Meinhardt L.W."/>
            <person name="Bailey B.A."/>
            <person name="Cohen S.P."/>
        </authorList>
    </citation>
    <scope>NUCLEOTIDE SEQUENCE [LARGE SCALE GENOMIC DNA]</scope>
    <source>
        <strain evidence="4 5">GH-12</strain>
    </source>
</reference>
<feature type="domain" description="C2H2-type" evidence="3">
    <location>
        <begin position="461"/>
        <end position="487"/>
    </location>
</feature>
<accession>A0AAW0DKD7</accession>
<evidence type="ECO:0000259" key="3">
    <source>
        <dbReference type="PROSITE" id="PS50157"/>
    </source>
</evidence>
<feature type="domain" description="C2H2-type" evidence="3">
    <location>
        <begin position="427"/>
        <end position="453"/>
    </location>
</feature>
<dbReference type="PROSITE" id="PS00028">
    <property type="entry name" value="ZINC_FINGER_C2H2_1"/>
    <property type="match status" value="3"/>
</dbReference>
<dbReference type="PROSITE" id="PS50157">
    <property type="entry name" value="ZINC_FINGER_C2H2_2"/>
    <property type="match status" value="3"/>
</dbReference>
<dbReference type="SMART" id="SM00355">
    <property type="entry name" value="ZnF_C2H2"/>
    <property type="match status" value="3"/>
</dbReference>
<name>A0AAW0DKD7_9AGAR</name>
<comment type="caution">
    <text evidence="4">The sequence shown here is derived from an EMBL/GenBank/DDBJ whole genome shotgun (WGS) entry which is preliminary data.</text>
</comment>
<feature type="region of interest" description="Disordered" evidence="2">
    <location>
        <begin position="316"/>
        <end position="422"/>
    </location>
</feature>
<keyword evidence="1" id="KW-0863">Zinc-finger</keyword>
<organism evidence="4 5">
    <name type="scientific">Paramarasmius palmivorus</name>
    <dbReference type="NCBI Taxonomy" id="297713"/>
    <lineage>
        <taxon>Eukaryota</taxon>
        <taxon>Fungi</taxon>
        <taxon>Dikarya</taxon>
        <taxon>Basidiomycota</taxon>
        <taxon>Agaricomycotina</taxon>
        <taxon>Agaricomycetes</taxon>
        <taxon>Agaricomycetidae</taxon>
        <taxon>Agaricales</taxon>
        <taxon>Marasmiineae</taxon>
        <taxon>Marasmiaceae</taxon>
        <taxon>Paramarasmius</taxon>
    </lineage>
</organism>
<proteinExistence type="predicted"/>
<keyword evidence="1" id="KW-0862">Zinc</keyword>
<evidence type="ECO:0000313" key="4">
    <source>
        <dbReference type="EMBL" id="KAK7053061.1"/>
    </source>
</evidence>
<feature type="compositionally biased region" description="Basic and acidic residues" evidence="2">
    <location>
        <begin position="348"/>
        <end position="357"/>
    </location>
</feature>
<dbReference type="EMBL" id="JAYKXP010000011">
    <property type="protein sequence ID" value="KAK7053061.1"/>
    <property type="molecule type" value="Genomic_DNA"/>
</dbReference>
<protein>
    <recommendedName>
        <fullName evidence="3">C2H2-type domain-containing protein</fullName>
    </recommendedName>
</protein>
<feature type="compositionally biased region" description="Low complexity" evidence="2">
    <location>
        <begin position="20"/>
        <end position="33"/>
    </location>
</feature>
<dbReference type="GO" id="GO:0008270">
    <property type="term" value="F:zinc ion binding"/>
    <property type="evidence" value="ECO:0007669"/>
    <property type="project" value="UniProtKB-KW"/>
</dbReference>
<feature type="domain" description="C2H2-type" evidence="3">
    <location>
        <begin position="180"/>
        <end position="209"/>
    </location>
</feature>
<gene>
    <name evidence="4" type="ORF">VNI00_004382</name>
</gene>
<feature type="region of interest" description="Disordered" evidence="2">
    <location>
        <begin position="14"/>
        <end position="33"/>
    </location>
</feature>
<keyword evidence="5" id="KW-1185">Reference proteome</keyword>
<dbReference type="Gene3D" id="3.30.160.60">
    <property type="entry name" value="Classic Zinc Finger"/>
    <property type="match status" value="1"/>
</dbReference>
<feature type="compositionally biased region" description="Basic and acidic residues" evidence="2">
    <location>
        <begin position="365"/>
        <end position="393"/>
    </location>
</feature>
<dbReference type="Proteomes" id="UP001383192">
    <property type="component" value="Unassembled WGS sequence"/>
</dbReference>
<evidence type="ECO:0000313" key="5">
    <source>
        <dbReference type="Proteomes" id="UP001383192"/>
    </source>
</evidence>
<dbReference type="AlphaFoldDB" id="A0AAW0DKD7"/>
<feature type="compositionally biased region" description="Basic and acidic residues" evidence="2">
    <location>
        <begin position="328"/>
        <end position="337"/>
    </location>
</feature>
<evidence type="ECO:0000256" key="1">
    <source>
        <dbReference type="PROSITE-ProRule" id="PRU00042"/>
    </source>
</evidence>
<evidence type="ECO:0000256" key="2">
    <source>
        <dbReference type="SAM" id="MobiDB-lite"/>
    </source>
</evidence>
<sequence length="487" mass="54851">MVPATFQMRINRNRRTQLYSSTPKPSTSAAAPSMCLSTTTDSYLTLPATVPASWHHLTQATIDDIEMPPEEMETLFKDFVHTSQVLSRPLERIGAELGPKRTNSLQTNTFIAEHQTSPAKRGSVELSSQIILPVLNVEIVSLFDTHTRPSNLNVTPPASSSNSELSSSSSFVEYERVPALFCPVLACQKKFHRESHLREHLKEHASPLSVGYHSLSHEKNIRYESRPDRMLCEAANRTPSPFPSVVGHDVHATGQDECQDIEMNPGLVLQKLPNPVSHTSAVSQRHQAPLETAVSLANLGPKAPDLVSPSTHVVSPSIMATPHTIQRHTRDTKRQRPEPPPITLPPKGTDRLQRDRQPPCYQLEKQFHRPEHYEPDTHISGDSKDKDFIAEKAIDDEDHFDEPPRKLRRKKTSANKPQRAQQGIKKYPCLIPDCRKSFVRPADRKRHERFASHGEFMGEGYRCARCLKVLSRADAVRRHMLTMHAVN</sequence>